<evidence type="ECO:0000256" key="1">
    <source>
        <dbReference type="ARBA" id="ARBA00008007"/>
    </source>
</evidence>
<dbReference type="InterPro" id="IPR000836">
    <property type="entry name" value="PRTase_dom"/>
</dbReference>
<organism evidence="2 3">
    <name type="scientific">Loigolactobacillus bifermentans DSM 20003</name>
    <dbReference type="NCBI Taxonomy" id="1423726"/>
    <lineage>
        <taxon>Bacteria</taxon>
        <taxon>Bacillati</taxon>
        <taxon>Bacillota</taxon>
        <taxon>Bacilli</taxon>
        <taxon>Lactobacillales</taxon>
        <taxon>Lactobacillaceae</taxon>
        <taxon>Loigolactobacillus</taxon>
    </lineage>
</organism>
<accession>A0A0R1H816</accession>
<dbReference type="InterPro" id="IPR029057">
    <property type="entry name" value="PRTase-like"/>
</dbReference>
<dbReference type="PANTHER" id="PTHR47505:SF1">
    <property type="entry name" value="DNA UTILIZATION PROTEIN YHGH"/>
    <property type="match status" value="1"/>
</dbReference>
<comment type="caution">
    <text evidence="2">The sequence shown here is derived from an EMBL/GenBank/DDBJ whole genome shotgun (WGS) entry which is preliminary data.</text>
</comment>
<dbReference type="STRING" id="1423726.FC07_GL001480"/>
<gene>
    <name evidence="2" type="ORF">FC07_GL001480</name>
</gene>
<dbReference type="SUPFAM" id="SSF53271">
    <property type="entry name" value="PRTase-like"/>
    <property type="match status" value="1"/>
</dbReference>
<keyword evidence="3" id="KW-1185">Reference proteome</keyword>
<dbReference type="PANTHER" id="PTHR47505">
    <property type="entry name" value="DNA UTILIZATION PROTEIN YHGH"/>
    <property type="match status" value="1"/>
</dbReference>
<dbReference type="Proteomes" id="UP000051461">
    <property type="component" value="Unassembled WGS sequence"/>
</dbReference>
<evidence type="ECO:0000313" key="2">
    <source>
        <dbReference type="EMBL" id="KRK40100.1"/>
    </source>
</evidence>
<name>A0A0R1H816_9LACO</name>
<dbReference type="RefSeq" id="WP_057903885.1">
    <property type="nucleotide sequence ID" value="NZ_AZDA01000022.1"/>
</dbReference>
<protein>
    <submittedName>
        <fullName evidence="2">Type II secretion competence system, protein ComFC-like</fullName>
    </submittedName>
</protein>
<proteinExistence type="inferred from homology"/>
<reference evidence="2 3" key="1">
    <citation type="journal article" date="2015" name="Genome Announc.">
        <title>Expanding the biotechnology potential of lactobacilli through comparative genomics of 213 strains and associated genera.</title>
        <authorList>
            <person name="Sun Z."/>
            <person name="Harris H.M."/>
            <person name="McCann A."/>
            <person name="Guo C."/>
            <person name="Argimon S."/>
            <person name="Zhang W."/>
            <person name="Yang X."/>
            <person name="Jeffery I.B."/>
            <person name="Cooney J.C."/>
            <person name="Kagawa T.F."/>
            <person name="Liu W."/>
            <person name="Song Y."/>
            <person name="Salvetti E."/>
            <person name="Wrobel A."/>
            <person name="Rasinkangas P."/>
            <person name="Parkhill J."/>
            <person name="Rea M.C."/>
            <person name="O'Sullivan O."/>
            <person name="Ritari J."/>
            <person name="Douillard F.P."/>
            <person name="Paul Ross R."/>
            <person name="Yang R."/>
            <person name="Briner A.E."/>
            <person name="Felis G.E."/>
            <person name="de Vos W.M."/>
            <person name="Barrangou R."/>
            <person name="Klaenhammer T.R."/>
            <person name="Caufield P.W."/>
            <person name="Cui Y."/>
            <person name="Zhang H."/>
            <person name="O'Toole P.W."/>
        </authorList>
    </citation>
    <scope>NUCLEOTIDE SEQUENCE [LARGE SCALE GENOMIC DNA]</scope>
    <source>
        <strain evidence="2 3">DSM 20003</strain>
    </source>
</reference>
<dbReference type="InterPro" id="IPR051910">
    <property type="entry name" value="ComF/GntX_DNA_util-trans"/>
</dbReference>
<dbReference type="AlphaFoldDB" id="A0A0R1H816"/>
<dbReference type="OrthoDB" id="9779910at2"/>
<dbReference type="CDD" id="cd06223">
    <property type="entry name" value="PRTases_typeI"/>
    <property type="match status" value="1"/>
</dbReference>
<dbReference type="EMBL" id="AZDA01000022">
    <property type="protein sequence ID" value="KRK40100.1"/>
    <property type="molecule type" value="Genomic_DNA"/>
</dbReference>
<comment type="similarity">
    <text evidence="1">Belongs to the ComF/GntX family.</text>
</comment>
<evidence type="ECO:0000313" key="3">
    <source>
        <dbReference type="Proteomes" id="UP000051461"/>
    </source>
</evidence>
<dbReference type="PATRIC" id="fig|1423726.3.peg.1531"/>
<sequence length="227" mass="26305">MKQCLWCHQPFTPTLQLAELLSWHQLIPPLLCANCQQIFKRIDQRTACPGCGRAQTQPRLCRDCQRWQHTTEPCVPNHALFQYTTSMSTFFQRYKTQGDYRLRQLFQPTLKRYFRHSKAILVPVPPDPQRYQQRGFDAVQGLFAGCGDWVPCLQKQAGPKQSQQKRKLRLQTAQPFSMQASYLTKPLARPIIIVDDVYTTGRTLRHAQACLQAAWPDAQIQTFTLAR</sequence>
<dbReference type="Gene3D" id="3.40.50.2020">
    <property type="match status" value="1"/>
</dbReference>